<keyword evidence="1" id="KW-0175">Coiled coil</keyword>
<reference evidence="2 3" key="1">
    <citation type="journal article" date="2019" name="Appl. Microbiol. Biotechnol.">
        <title>Genome sequence of Isaria javanica and comparative genome analysis insights into family S53 peptidase evolution in fungal entomopathogens.</title>
        <authorList>
            <person name="Lin R."/>
            <person name="Zhang X."/>
            <person name="Xin B."/>
            <person name="Zou M."/>
            <person name="Gao Y."/>
            <person name="Qin F."/>
            <person name="Hu Q."/>
            <person name="Xie B."/>
            <person name="Cheng X."/>
        </authorList>
    </citation>
    <scope>NUCLEOTIDE SEQUENCE [LARGE SCALE GENOMIC DNA]</scope>
    <source>
        <strain evidence="2 3">IJ1G</strain>
    </source>
</reference>
<dbReference type="Proteomes" id="UP000315783">
    <property type="component" value="Unassembled WGS sequence"/>
</dbReference>
<feature type="coiled-coil region" evidence="1">
    <location>
        <begin position="37"/>
        <end position="92"/>
    </location>
</feature>
<evidence type="ECO:0000313" key="2">
    <source>
        <dbReference type="EMBL" id="TQV90275.1"/>
    </source>
</evidence>
<dbReference type="OrthoDB" id="10400710at2759"/>
<evidence type="ECO:0000313" key="3">
    <source>
        <dbReference type="Proteomes" id="UP000315783"/>
    </source>
</evidence>
<gene>
    <name evidence="2" type="ORF">IF1G_11034</name>
</gene>
<evidence type="ECO:0000256" key="1">
    <source>
        <dbReference type="SAM" id="Coils"/>
    </source>
</evidence>
<comment type="caution">
    <text evidence="2">The sequence shown here is derived from an EMBL/GenBank/DDBJ whole genome shotgun (WGS) entry which is preliminary data.</text>
</comment>
<sequence length="137" mass="15008">MNTAISQNAAAGADLLSSAIRACQEYEGWHADWLAFASSQEEENKRLTAELEAVEGRKKQIQEIREKQERMVEAQMDLINTLKRDIADMEAEPLSPGEFLAVDPALRVDGLDSRPCSPSPSEGQAAALLLEHVGACR</sequence>
<dbReference type="AlphaFoldDB" id="A0A545VJ26"/>
<proteinExistence type="predicted"/>
<keyword evidence="3" id="KW-1185">Reference proteome</keyword>
<name>A0A545VJ26_9HYPO</name>
<organism evidence="2 3">
    <name type="scientific">Cordyceps javanica</name>
    <dbReference type="NCBI Taxonomy" id="43265"/>
    <lineage>
        <taxon>Eukaryota</taxon>
        <taxon>Fungi</taxon>
        <taxon>Dikarya</taxon>
        <taxon>Ascomycota</taxon>
        <taxon>Pezizomycotina</taxon>
        <taxon>Sordariomycetes</taxon>
        <taxon>Hypocreomycetidae</taxon>
        <taxon>Hypocreales</taxon>
        <taxon>Cordycipitaceae</taxon>
        <taxon>Cordyceps</taxon>
    </lineage>
</organism>
<protein>
    <submittedName>
        <fullName evidence="2">Uncharacterized protein</fullName>
    </submittedName>
</protein>
<accession>A0A545VJ26</accession>
<dbReference type="EMBL" id="SPUK01000029">
    <property type="protein sequence ID" value="TQV90275.1"/>
    <property type="molecule type" value="Genomic_DNA"/>
</dbReference>